<dbReference type="Pfam" id="PF25900">
    <property type="entry name" value="PAPPA"/>
    <property type="match status" value="3"/>
</dbReference>
<accession>K1QT52</accession>
<evidence type="ECO:0000256" key="2">
    <source>
        <dbReference type="SAM" id="Phobius"/>
    </source>
</evidence>
<dbReference type="InParanoid" id="K1QT52"/>
<feature type="region of interest" description="Disordered" evidence="1">
    <location>
        <begin position="525"/>
        <end position="556"/>
    </location>
</feature>
<feature type="transmembrane region" description="Helical" evidence="2">
    <location>
        <begin position="721"/>
        <end position="742"/>
    </location>
</feature>
<keyword evidence="2" id="KW-1133">Transmembrane helix</keyword>
<dbReference type="InterPro" id="IPR058897">
    <property type="entry name" value="PAPPA_SD_C"/>
</dbReference>
<feature type="compositionally biased region" description="Polar residues" evidence="1">
    <location>
        <begin position="542"/>
        <end position="556"/>
    </location>
</feature>
<gene>
    <name evidence="4" type="ORF">CGI_10019537</name>
</gene>
<feature type="domain" description="Pappalysin-1 SD scarf" evidence="3">
    <location>
        <begin position="32"/>
        <end position="162"/>
    </location>
</feature>
<keyword evidence="2" id="KW-0472">Membrane</keyword>
<dbReference type="AlphaFoldDB" id="K1QT52"/>
<protein>
    <submittedName>
        <fullName evidence="4">F-box/LRR-repeat protein 4</fullName>
    </submittedName>
</protein>
<sequence>MRHFQLMPLPGFCVAWQMRVIDSSWMGHNSIEVQWAANQVIGPPKVYPKHGDIRGAWASGTKTNNEFIEVVFLEKVYPTEINIYETYNAGGTRKVEAKTDSGTWVTIYEAPKVEVIKASRIFKPPFIDANISINILKITIDCTSANTWVEIDAVELVGTIPNPDVPDCATRTGQPYKMAYSNACTNNIEQWASVVYSFSSEYDSEGWAANQVIGPPQVYPQYGDLEGAWASEDNNSVEYIEIGFEQQVIPSVIKLYETYHAGGISKIMAKNPAGHWVTLYTAPKLEIINSSRVFSPNLTTLLRIFAYVVDDSRRRTAEVENITQWVAEVTDFSSQYNSSGWSANSVIGVPKVYPRYGDIQGAWASADKNADQFIQVKFQKKVFLNEINIYETYHAGGVKKISAKDMQGNWVMPPHFPVDELRLDIDCTACGTWVEIDAVNIVGTLRPAAVEFDLPGLSGLSMRRLTTHTPMTADNAIEVYTEANREPVLEFVSKLALQIMVQHSNSIKKHAKFNRLPPNVQKMISSESEGTASVEKKKSSIKRNSSDNANRTVTDSSCNPLATLANTSLLYVPPVLEHGYGIKSLHGVVISLVNRTLSLSARGVRLLSDTFRDSGTMFMAILAKINQSIHSISSRIKSLMLDLVGKGSVVAGDWLDTVCDVVIRLTNGTTSLLAQGFNTVQNTTSESMASFVSWTLQIGLGIRDHISHFVSSLSFKDLCRLTFILFLLVLLLTALWLASSYAQHIDMVNKRVASLAEENSRLRFQLAAELNAIDAQRADSERAQEALERQIRNVSMWLNVYTTEINKNLNEKFDVGFDPVREVPVISELMEMMVVICCNRQNF</sequence>
<reference evidence="4" key="1">
    <citation type="journal article" date="2012" name="Nature">
        <title>The oyster genome reveals stress adaptation and complexity of shell formation.</title>
        <authorList>
            <person name="Zhang G."/>
            <person name="Fang X."/>
            <person name="Guo X."/>
            <person name="Li L."/>
            <person name="Luo R."/>
            <person name="Xu F."/>
            <person name="Yang P."/>
            <person name="Zhang L."/>
            <person name="Wang X."/>
            <person name="Qi H."/>
            <person name="Xiong Z."/>
            <person name="Que H."/>
            <person name="Xie Y."/>
            <person name="Holland P.W."/>
            <person name="Paps J."/>
            <person name="Zhu Y."/>
            <person name="Wu F."/>
            <person name="Chen Y."/>
            <person name="Wang J."/>
            <person name="Peng C."/>
            <person name="Meng J."/>
            <person name="Yang L."/>
            <person name="Liu J."/>
            <person name="Wen B."/>
            <person name="Zhang N."/>
            <person name="Huang Z."/>
            <person name="Zhu Q."/>
            <person name="Feng Y."/>
            <person name="Mount A."/>
            <person name="Hedgecock D."/>
            <person name="Xu Z."/>
            <person name="Liu Y."/>
            <person name="Domazet-Loso T."/>
            <person name="Du Y."/>
            <person name="Sun X."/>
            <person name="Zhang S."/>
            <person name="Liu B."/>
            <person name="Cheng P."/>
            <person name="Jiang X."/>
            <person name="Li J."/>
            <person name="Fan D."/>
            <person name="Wang W."/>
            <person name="Fu W."/>
            <person name="Wang T."/>
            <person name="Wang B."/>
            <person name="Zhang J."/>
            <person name="Peng Z."/>
            <person name="Li Y."/>
            <person name="Li N."/>
            <person name="Wang J."/>
            <person name="Chen M."/>
            <person name="He Y."/>
            <person name="Tan F."/>
            <person name="Song X."/>
            <person name="Zheng Q."/>
            <person name="Huang R."/>
            <person name="Yang H."/>
            <person name="Du X."/>
            <person name="Chen L."/>
            <person name="Yang M."/>
            <person name="Gaffney P.M."/>
            <person name="Wang S."/>
            <person name="Luo L."/>
            <person name="She Z."/>
            <person name="Ming Y."/>
            <person name="Huang W."/>
            <person name="Zhang S."/>
            <person name="Huang B."/>
            <person name="Zhang Y."/>
            <person name="Qu T."/>
            <person name="Ni P."/>
            <person name="Miao G."/>
            <person name="Wang J."/>
            <person name="Wang Q."/>
            <person name="Steinberg C.E."/>
            <person name="Wang H."/>
            <person name="Li N."/>
            <person name="Qian L."/>
            <person name="Zhang G."/>
            <person name="Li Y."/>
            <person name="Yang H."/>
            <person name="Liu X."/>
            <person name="Wang J."/>
            <person name="Yin Y."/>
            <person name="Wang J."/>
        </authorList>
    </citation>
    <scope>NUCLEOTIDE SEQUENCE [LARGE SCALE GENOMIC DNA]</scope>
    <source>
        <strain evidence="4">05x7-T-G4-1.051#20</strain>
    </source>
</reference>
<dbReference type="EMBL" id="JH816920">
    <property type="protein sequence ID" value="EKC24781.1"/>
    <property type="molecule type" value="Genomic_DNA"/>
</dbReference>
<evidence type="ECO:0000256" key="1">
    <source>
        <dbReference type="SAM" id="MobiDB-lite"/>
    </source>
</evidence>
<keyword evidence="2" id="KW-0812">Transmembrane</keyword>
<proteinExistence type="predicted"/>
<name>K1QT52_MAGGI</name>
<feature type="domain" description="Pappalysin-1 SD scarf" evidence="3">
    <location>
        <begin position="186"/>
        <end position="297"/>
    </location>
</feature>
<evidence type="ECO:0000259" key="3">
    <source>
        <dbReference type="Pfam" id="PF25900"/>
    </source>
</evidence>
<evidence type="ECO:0000313" key="4">
    <source>
        <dbReference type="EMBL" id="EKC24781.1"/>
    </source>
</evidence>
<dbReference type="HOGENOM" id="CLU_337788_0_0_1"/>
<feature type="domain" description="Pappalysin-1 SD scarf" evidence="3">
    <location>
        <begin position="317"/>
        <end position="400"/>
    </location>
</feature>
<organism evidence="4">
    <name type="scientific">Magallana gigas</name>
    <name type="common">Pacific oyster</name>
    <name type="synonym">Crassostrea gigas</name>
    <dbReference type="NCBI Taxonomy" id="29159"/>
    <lineage>
        <taxon>Eukaryota</taxon>
        <taxon>Metazoa</taxon>
        <taxon>Spiralia</taxon>
        <taxon>Lophotrochozoa</taxon>
        <taxon>Mollusca</taxon>
        <taxon>Bivalvia</taxon>
        <taxon>Autobranchia</taxon>
        <taxon>Pteriomorphia</taxon>
        <taxon>Ostreida</taxon>
        <taxon>Ostreoidea</taxon>
        <taxon>Ostreidae</taxon>
        <taxon>Magallana</taxon>
    </lineage>
</organism>